<name>A0A8T4C749_9ARCH</name>
<gene>
    <name evidence="1" type="ORF">FJY86_03635</name>
</gene>
<accession>A0A8T4C749</accession>
<protein>
    <submittedName>
        <fullName evidence="1">Uncharacterized protein</fullName>
    </submittedName>
</protein>
<evidence type="ECO:0000313" key="2">
    <source>
        <dbReference type="Proteomes" id="UP000774699"/>
    </source>
</evidence>
<comment type="caution">
    <text evidence="1">The sequence shown here is derived from an EMBL/GenBank/DDBJ whole genome shotgun (WGS) entry which is preliminary data.</text>
</comment>
<sequence length="226" mass="26177">MPKSPRRVIRSRSIKRLSHIVKKPQPPARSNIRRVFRKSASQEAHVYLIRTGKRKRVFFRAGYDSLPTIRKYILHKIFYALYPQYAIKPIGLVVATLNGEQVLGMTSDIVRPRSHDYKLYHHTFYNDPAVTVSFPHMDFSHAQQRVIEQIKKESGISVNDRPVNIIDSNGKPIFVEVEDVRVHNRATLTRALHEKKVDLNSLKSDILKNTPPDKRSLVSYIMETII</sequence>
<proteinExistence type="predicted"/>
<evidence type="ECO:0000313" key="1">
    <source>
        <dbReference type="EMBL" id="MBM3282402.1"/>
    </source>
</evidence>
<reference evidence="1" key="1">
    <citation type="submission" date="2019-03" db="EMBL/GenBank/DDBJ databases">
        <title>Lake Tanganyika Metagenome-Assembled Genomes (MAGs).</title>
        <authorList>
            <person name="Tran P."/>
        </authorList>
    </citation>
    <scope>NUCLEOTIDE SEQUENCE</scope>
    <source>
        <strain evidence="1">M_DeepCast_50m_m2_156</strain>
    </source>
</reference>
<dbReference type="AlphaFoldDB" id="A0A8T4C749"/>
<dbReference type="Proteomes" id="UP000774699">
    <property type="component" value="Unassembled WGS sequence"/>
</dbReference>
<organism evidence="1 2">
    <name type="scientific">Candidatus Iainarchaeum sp</name>
    <dbReference type="NCBI Taxonomy" id="3101447"/>
    <lineage>
        <taxon>Archaea</taxon>
        <taxon>Candidatus Iainarchaeota</taxon>
        <taxon>Candidatus Iainarchaeia</taxon>
        <taxon>Candidatus Iainarchaeales</taxon>
        <taxon>Candidatus Iainarchaeaceae</taxon>
        <taxon>Candidatus Iainarchaeum</taxon>
    </lineage>
</organism>
<dbReference type="EMBL" id="VGJJ01000029">
    <property type="protein sequence ID" value="MBM3282402.1"/>
    <property type="molecule type" value="Genomic_DNA"/>
</dbReference>